<gene>
    <name evidence="1" type="ORF">HYC85_029953</name>
</gene>
<name>A0A7J7FZE0_CAMSI</name>
<evidence type="ECO:0000313" key="1">
    <source>
        <dbReference type="EMBL" id="KAF5933782.1"/>
    </source>
</evidence>
<organism evidence="1 2">
    <name type="scientific">Camellia sinensis</name>
    <name type="common">Tea plant</name>
    <name type="synonym">Thea sinensis</name>
    <dbReference type="NCBI Taxonomy" id="4442"/>
    <lineage>
        <taxon>Eukaryota</taxon>
        <taxon>Viridiplantae</taxon>
        <taxon>Streptophyta</taxon>
        <taxon>Embryophyta</taxon>
        <taxon>Tracheophyta</taxon>
        <taxon>Spermatophyta</taxon>
        <taxon>Magnoliopsida</taxon>
        <taxon>eudicotyledons</taxon>
        <taxon>Gunneridae</taxon>
        <taxon>Pentapetalae</taxon>
        <taxon>asterids</taxon>
        <taxon>Ericales</taxon>
        <taxon>Theaceae</taxon>
        <taxon>Camellia</taxon>
    </lineage>
</organism>
<evidence type="ECO:0008006" key="3">
    <source>
        <dbReference type="Google" id="ProtNLM"/>
    </source>
</evidence>
<proteinExistence type="predicted"/>
<accession>A0A7J7FZE0</accession>
<sequence>MVKGSKPKPVCLEEGAHEFILKPLQQSDVKKLRCHMMKFKGGYAWEGGRPTTSPGQPTRGQKVQAKLLVGLPRKVVSQMSGIQLCGEKQENVTQKREKPTF</sequence>
<reference evidence="2" key="1">
    <citation type="journal article" date="2020" name="Nat. Commun.">
        <title>Genome assembly of wild tea tree DASZ reveals pedigree and selection history of tea varieties.</title>
        <authorList>
            <person name="Zhang W."/>
            <person name="Zhang Y."/>
            <person name="Qiu H."/>
            <person name="Guo Y."/>
            <person name="Wan H."/>
            <person name="Zhang X."/>
            <person name="Scossa F."/>
            <person name="Alseekh S."/>
            <person name="Zhang Q."/>
            <person name="Wang P."/>
            <person name="Xu L."/>
            <person name="Schmidt M.H."/>
            <person name="Jia X."/>
            <person name="Li D."/>
            <person name="Zhu A."/>
            <person name="Guo F."/>
            <person name="Chen W."/>
            <person name="Ni D."/>
            <person name="Usadel B."/>
            <person name="Fernie A.R."/>
            <person name="Wen W."/>
        </authorList>
    </citation>
    <scope>NUCLEOTIDE SEQUENCE [LARGE SCALE GENOMIC DNA]</scope>
    <source>
        <strain evidence="2">cv. G240</strain>
    </source>
</reference>
<reference evidence="1 2" key="2">
    <citation type="submission" date="2020-07" db="EMBL/GenBank/DDBJ databases">
        <title>Genome assembly of wild tea tree DASZ reveals pedigree and selection history of tea varieties.</title>
        <authorList>
            <person name="Zhang W."/>
        </authorList>
    </citation>
    <scope>NUCLEOTIDE SEQUENCE [LARGE SCALE GENOMIC DNA]</scope>
    <source>
        <strain evidence="2">cv. G240</strain>
        <tissue evidence="1">Leaf</tissue>
    </source>
</reference>
<protein>
    <recommendedName>
        <fullName evidence="3">Response regulatory domain-containing protein</fullName>
    </recommendedName>
</protein>
<dbReference type="AlphaFoldDB" id="A0A7J7FZE0"/>
<comment type="caution">
    <text evidence="1">The sequence shown here is derived from an EMBL/GenBank/DDBJ whole genome shotgun (WGS) entry which is preliminary data.</text>
</comment>
<keyword evidence="2" id="KW-1185">Reference proteome</keyword>
<evidence type="ECO:0000313" key="2">
    <source>
        <dbReference type="Proteomes" id="UP000593564"/>
    </source>
</evidence>
<dbReference type="EMBL" id="JACBKZ010000014">
    <property type="protein sequence ID" value="KAF5933782.1"/>
    <property type="molecule type" value="Genomic_DNA"/>
</dbReference>
<dbReference type="Proteomes" id="UP000593564">
    <property type="component" value="Unassembled WGS sequence"/>
</dbReference>